<comment type="caution">
    <text evidence="14">The sequence shown here is derived from an EMBL/GenBank/DDBJ whole genome shotgun (WGS) entry which is preliminary data.</text>
</comment>
<dbReference type="InterPro" id="IPR035516">
    <property type="entry name" value="Gyrase/topoIV_suA_C"/>
</dbReference>
<dbReference type="RefSeq" id="WP_094486606.1">
    <property type="nucleotide sequence ID" value="NZ_NOXX01000202.1"/>
</dbReference>
<dbReference type="AlphaFoldDB" id="A0A255ZQ58"/>
<dbReference type="GO" id="GO:0009330">
    <property type="term" value="C:DNA topoisomerase type II (double strand cut, ATP-hydrolyzing) complex"/>
    <property type="evidence" value="ECO:0007669"/>
    <property type="project" value="TreeGrafter"/>
</dbReference>
<evidence type="ECO:0000259" key="13">
    <source>
        <dbReference type="PROSITE" id="PS52040"/>
    </source>
</evidence>
<dbReference type="GO" id="GO:0005694">
    <property type="term" value="C:chromosome"/>
    <property type="evidence" value="ECO:0007669"/>
    <property type="project" value="InterPro"/>
</dbReference>
<dbReference type="GO" id="GO:0034335">
    <property type="term" value="F:DNA negative supercoiling activity"/>
    <property type="evidence" value="ECO:0007669"/>
    <property type="project" value="UniProtKB-ARBA"/>
</dbReference>
<comment type="function">
    <text evidence="9">A type II topoisomerase that negatively supercoils closed circular double-stranded (ds) DNA in an ATP-dependent manner to modulate DNA topology and maintain chromosomes in an underwound state. Negative supercoiling favors strand separation, and DNA replication, transcription, recombination and repair, all of which involve strand separation. Also able to catalyze the interconversion of other topological isomers of dsDNA rings, including catenanes and knotted rings. Type II topoisomerases break and join 2 DNA strands simultaneously in an ATP-dependent manner.</text>
</comment>
<feature type="active site" description="O-(5'-phospho-DNA)-tyrosine intermediate" evidence="9 10">
    <location>
        <position position="121"/>
    </location>
</feature>
<dbReference type="FunFam" id="2.120.10.90:FF:000005">
    <property type="entry name" value="DNA topoisomerase 4 subunit A"/>
    <property type="match status" value="1"/>
</dbReference>
<dbReference type="Gene3D" id="1.10.268.10">
    <property type="entry name" value="Topoisomerase, domain 3"/>
    <property type="match status" value="1"/>
</dbReference>
<feature type="coiled-coil region" evidence="11">
    <location>
        <begin position="434"/>
        <end position="475"/>
    </location>
</feature>
<dbReference type="GO" id="GO:0006265">
    <property type="term" value="P:DNA topological change"/>
    <property type="evidence" value="ECO:0007669"/>
    <property type="project" value="UniProtKB-UniRule"/>
</dbReference>
<dbReference type="NCBIfam" id="TIGR01063">
    <property type="entry name" value="gyrA"/>
    <property type="match status" value="1"/>
</dbReference>
<dbReference type="Pfam" id="PF03989">
    <property type="entry name" value="DNA_gyraseA_C"/>
    <property type="match status" value="6"/>
</dbReference>
<dbReference type="PANTHER" id="PTHR43493">
    <property type="entry name" value="DNA GYRASE/TOPOISOMERASE SUBUNIT A"/>
    <property type="match status" value="1"/>
</dbReference>
<keyword evidence="3 9" id="KW-0547">Nucleotide-binding</keyword>
<dbReference type="SMART" id="SM00434">
    <property type="entry name" value="TOP4c"/>
    <property type="match status" value="1"/>
</dbReference>
<keyword evidence="9" id="KW-0963">Cytoplasm</keyword>
<dbReference type="EMBL" id="NOXX01000202">
    <property type="protein sequence ID" value="OYQ43532.1"/>
    <property type="molecule type" value="Genomic_DNA"/>
</dbReference>
<dbReference type="GO" id="GO:0005524">
    <property type="term" value="F:ATP binding"/>
    <property type="evidence" value="ECO:0007669"/>
    <property type="project" value="UniProtKB-UniRule"/>
</dbReference>
<comment type="subcellular location">
    <subcellularLocation>
        <location evidence="9">Cytoplasm</location>
    </subcellularLocation>
</comment>
<feature type="compositionally biased region" description="Acidic residues" evidence="12">
    <location>
        <begin position="812"/>
        <end position="826"/>
    </location>
</feature>
<dbReference type="SUPFAM" id="SSF56719">
    <property type="entry name" value="Type II DNA topoisomerase"/>
    <property type="match status" value="1"/>
</dbReference>
<evidence type="ECO:0000256" key="9">
    <source>
        <dbReference type="HAMAP-Rule" id="MF_01897"/>
    </source>
</evidence>
<dbReference type="GO" id="GO:0006261">
    <property type="term" value="P:DNA-templated DNA replication"/>
    <property type="evidence" value="ECO:0007669"/>
    <property type="project" value="UniProtKB-UniRule"/>
</dbReference>
<evidence type="ECO:0000256" key="6">
    <source>
        <dbReference type="ARBA" id="ARBA00023125"/>
    </source>
</evidence>
<evidence type="ECO:0000256" key="1">
    <source>
        <dbReference type="ARBA" id="ARBA00000185"/>
    </source>
</evidence>
<dbReference type="GO" id="GO:0005737">
    <property type="term" value="C:cytoplasm"/>
    <property type="evidence" value="ECO:0007669"/>
    <property type="project" value="UniProtKB-SubCell"/>
</dbReference>
<feature type="short sequence motif" description="GyrA-box" evidence="9">
    <location>
        <begin position="523"/>
        <end position="529"/>
    </location>
</feature>
<dbReference type="FunFam" id="1.10.268.10:FF:000001">
    <property type="entry name" value="DNA gyrase subunit A"/>
    <property type="match status" value="1"/>
</dbReference>
<dbReference type="NCBIfam" id="NF004043">
    <property type="entry name" value="PRK05560.1"/>
    <property type="match status" value="1"/>
</dbReference>
<evidence type="ECO:0000256" key="8">
    <source>
        <dbReference type="ARBA" id="ARBA00063644"/>
    </source>
</evidence>
<keyword evidence="7 9" id="KW-0413">Isomerase</keyword>
<organism evidence="14 15">
    <name type="scientific">Flavobacterium aurantiibacter</name>
    <dbReference type="NCBI Taxonomy" id="2023067"/>
    <lineage>
        <taxon>Bacteria</taxon>
        <taxon>Pseudomonadati</taxon>
        <taxon>Bacteroidota</taxon>
        <taxon>Flavobacteriia</taxon>
        <taxon>Flavobacteriales</taxon>
        <taxon>Flavobacteriaceae</taxon>
        <taxon>Flavobacterium</taxon>
    </lineage>
</organism>
<comment type="subunit">
    <text evidence="8">Heterotetramer composed of ParC and ParE.</text>
</comment>
<dbReference type="NCBIfam" id="NF004044">
    <property type="entry name" value="PRK05561.1"/>
    <property type="match status" value="1"/>
</dbReference>
<dbReference type="InterPro" id="IPR013758">
    <property type="entry name" value="Topo_IIA_A/C_ab"/>
</dbReference>
<keyword evidence="6 9" id="KW-0238">DNA-binding</keyword>
<protein>
    <recommendedName>
        <fullName evidence="9">DNA gyrase subunit A</fullName>
        <ecNumber evidence="9">5.6.2.2</ecNumber>
    </recommendedName>
</protein>
<dbReference type="FunFam" id="3.90.199.10:FF:000001">
    <property type="entry name" value="DNA gyrase subunit A"/>
    <property type="match status" value="1"/>
</dbReference>
<evidence type="ECO:0000256" key="2">
    <source>
        <dbReference type="ARBA" id="ARBA00008263"/>
    </source>
</evidence>
<feature type="domain" description="Topo IIA-type catalytic" evidence="13">
    <location>
        <begin position="33"/>
        <end position="496"/>
    </location>
</feature>
<dbReference type="CDD" id="cd00187">
    <property type="entry name" value="TOP4c"/>
    <property type="match status" value="1"/>
</dbReference>
<dbReference type="SUPFAM" id="SSF101904">
    <property type="entry name" value="GyrA/ParC C-terminal domain-like"/>
    <property type="match status" value="1"/>
</dbReference>
<dbReference type="InterPro" id="IPR002205">
    <property type="entry name" value="Topo_IIA_dom_A"/>
</dbReference>
<dbReference type="InterPro" id="IPR013760">
    <property type="entry name" value="Topo_IIA-like_dom_sf"/>
</dbReference>
<gene>
    <name evidence="9" type="primary">gyrA</name>
    <name evidence="14" type="ORF">CHX27_09835</name>
</gene>
<dbReference type="FunFam" id="3.30.1360.40:FF:000002">
    <property type="entry name" value="DNA gyrase subunit A"/>
    <property type="match status" value="1"/>
</dbReference>
<keyword evidence="11" id="KW-0175">Coiled coil</keyword>
<comment type="subunit">
    <text evidence="9">Heterotetramer, composed of two GyrA and two GyrB chains. In the heterotetramer, GyrA contains the active site tyrosine that forms a transient covalent intermediate with DNA, while GyrB binds cofactors and catalyzes ATP hydrolysis.</text>
</comment>
<sequence length="841" mass="94633">MADGEKLIPINIEDEMKSAYIDYSMSVIVSRALPDVRDGLKPVHRRVLYGMYELGVLSNRAHKKSARIVGEVLGKYHPHGDSSVYDAMVRMAQEWSLRYLLVDGQGNFGSIDGDSPAAMRYTEARMKKISEEIMADIDKETVDFQLNFDDTLYEPKVMPTKIPNLLVNGASGIAVGMATNMPPHNLSEVIDGTLAYIDNHDIEVDELLTHIKAPDFPTGGVIYGYDGVKEAFKTGRGKIVIRAKVHFEEIEGRESIIVTEIPYQVNKAEMIKRTADLVNEKKIEGIANIRDESDRSGMRIVYILKRDAVPNVVLNTLYKYTQLQSSFSVNNIALVAGRPQMLNLKDLIHYFVEHRHDVVVRRTEFDLRKAEERAHILEGLIIASDNIDEVIQIIRSSANTDVARERLMERFSLSEIQSRAIVDMRLRQLTGLEQDKLRAEYDEIMKLIEHLRALLASKELRMNLIKEELAEIKEKYGDERRSTIEYSGGDVSIEDLIADEHVVITISHAGYIKRTPLSEYKTQNRGGVGQKSAGTRDQDFLEHMYVATNHQYMLFFTQKGKCFWMRVYEIPEGTKTSKGRAIQNLINIEQDDKVKAFICTQDLKDQEYINKHFLIMVTKKGQVKKTALEQYSRPRANGVAAITIREDDELLEAKLTDGTCDILVAVRSGKLVRFEERKTRPMGRTASGVRGITLADEADEVIGMVAVSDKNSEILVVSENGYGKRSSLDDYRITNRGGKGVKTLNITEKTGKLVAINNVTDADDLMIINKSGLTIRMAVEDLRVMGRATQGVRLINLKGNDSIAAVTKVVKEDEEESAESETESGDDQIVNENPEAETSED</sequence>
<dbReference type="PROSITE" id="PS52040">
    <property type="entry name" value="TOPO_IIA"/>
    <property type="match status" value="1"/>
</dbReference>
<evidence type="ECO:0000313" key="15">
    <source>
        <dbReference type="Proteomes" id="UP000216035"/>
    </source>
</evidence>
<feature type="region of interest" description="Disordered" evidence="12">
    <location>
        <begin position="809"/>
        <end position="841"/>
    </location>
</feature>
<dbReference type="OrthoDB" id="9806486at2"/>
<dbReference type="Gene3D" id="3.30.1360.40">
    <property type="match status" value="1"/>
</dbReference>
<accession>A0A255ZQ58</accession>
<evidence type="ECO:0000256" key="7">
    <source>
        <dbReference type="ARBA" id="ARBA00023235"/>
    </source>
</evidence>
<proteinExistence type="inferred from homology"/>
<dbReference type="EC" id="5.6.2.2" evidence="9"/>
<evidence type="ECO:0000256" key="4">
    <source>
        <dbReference type="ARBA" id="ARBA00022840"/>
    </source>
</evidence>
<dbReference type="Pfam" id="PF00521">
    <property type="entry name" value="DNA_topoisoIV"/>
    <property type="match status" value="1"/>
</dbReference>
<evidence type="ECO:0000256" key="3">
    <source>
        <dbReference type="ARBA" id="ARBA00022741"/>
    </source>
</evidence>
<keyword evidence="4 9" id="KW-0067">ATP-binding</keyword>
<dbReference type="PANTHER" id="PTHR43493:SF5">
    <property type="entry name" value="DNA GYRASE SUBUNIT A, CHLOROPLASTIC_MITOCHONDRIAL"/>
    <property type="match status" value="1"/>
</dbReference>
<dbReference type="InterPro" id="IPR006691">
    <property type="entry name" value="GyrA/parC_rep"/>
</dbReference>
<keyword evidence="5 9" id="KW-0799">Topoisomerase</keyword>
<comment type="miscellaneous">
    <text evidence="9">Few gyrases are as efficient as E.coli at forming negative supercoils. Not all organisms have 2 type II topoisomerases; in organisms with a single type II topoisomerase this enzyme also has to decatenate newly replicated chromosomes.</text>
</comment>
<dbReference type="GO" id="GO:0003677">
    <property type="term" value="F:DNA binding"/>
    <property type="evidence" value="ECO:0007669"/>
    <property type="project" value="UniProtKB-UniRule"/>
</dbReference>
<dbReference type="HAMAP" id="MF_01897">
    <property type="entry name" value="GyrA"/>
    <property type="match status" value="1"/>
</dbReference>
<dbReference type="InterPro" id="IPR013757">
    <property type="entry name" value="Topo_IIA_A_a_sf"/>
</dbReference>
<evidence type="ECO:0000313" key="14">
    <source>
        <dbReference type="EMBL" id="OYQ43532.1"/>
    </source>
</evidence>
<dbReference type="InterPro" id="IPR005743">
    <property type="entry name" value="GyrA"/>
</dbReference>
<evidence type="ECO:0000256" key="12">
    <source>
        <dbReference type="SAM" id="MobiDB-lite"/>
    </source>
</evidence>
<dbReference type="InterPro" id="IPR050220">
    <property type="entry name" value="Type_II_DNA_Topoisomerases"/>
</dbReference>
<evidence type="ECO:0000256" key="10">
    <source>
        <dbReference type="PROSITE-ProRule" id="PRU01384"/>
    </source>
</evidence>
<dbReference type="Proteomes" id="UP000216035">
    <property type="component" value="Unassembled WGS sequence"/>
</dbReference>
<evidence type="ECO:0000256" key="5">
    <source>
        <dbReference type="ARBA" id="ARBA00023029"/>
    </source>
</evidence>
<evidence type="ECO:0000256" key="11">
    <source>
        <dbReference type="SAM" id="Coils"/>
    </source>
</evidence>
<reference evidence="14 15" key="1">
    <citation type="submission" date="2017-07" db="EMBL/GenBank/DDBJ databases">
        <title>Flavobacterium cyanobacteriorum sp. nov., isolated from cyanobacterial aggregates in a eutrophic lake.</title>
        <authorList>
            <person name="Cai H."/>
        </authorList>
    </citation>
    <scope>NUCLEOTIDE SEQUENCE [LARGE SCALE GENOMIC DNA]</scope>
    <source>
        <strain evidence="14 15">TH167</strain>
    </source>
</reference>
<comment type="similarity">
    <text evidence="2 9">Belongs to the type II topoisomerase GyrA/ParC subunit family.</text>
</comment>
<name>A0A255ZQ58_9FLAO</name>
<dbReference type="Gene3D" id="2.120.10.90">
    <property type="entry name" value="DNA gyrase/topoisomerase IV, subunit A, C-terminal"/>
    <property type="match status" value="1"/>
</dbReference>
<comment type="catalytic activity">
    <reaction evidence="1 9 10">
        <text>ATP-dependent breakage, passage and rejoining of double-stranded DNA.</text>
        <dbReference type="EC" id="5.6.2.2"/>
    </reaction>
</comment>
<keyword evidence="15" id="KW-1185">Reference proteome</keyword>
<dbReference type="Gene3D" id="3.90.199.10">
    <property type="entry name" value="Topoisomerase II, domain 5"/>
    <property type="match status" value="1"/>
</dbReference>